<accession>A0A4Q1BK06</accession>
<evidence type="ECO:0000313" key="2">
    <source>
        <dbReference type="EMBL" id="RXK37950.1"/>
    </source>
</evidence>
<feature type="region of interest" description="Disordered" evidence="1">
    <location>
        <begin position="40"/>
        <end position="136"/>
    </location>
</feature>
<evidence type="ECO:0000256" key="1">
    <source>
        <dbReference type="SAM" id="MobiDB-lite"/>
    </source>
</evidence>
<name>A0A4Q1BK06_TREME</name>
<proteinExistence type="predicted"/>
<dbReference type="AlphaFoldDB" id="A0A4Q1BK06"/>
<organism evidence="2 3">
    <name type="scientific">Tremella mesenterica</name>
    <name type="common">Jelly fungus</name>
    <dbReference type="NCBI Taxonomy" id="5217"/>
    <lineage>
        <taxon>Eukaryota</taxon>
        <taxon>Fungi</taxon>
        <taxon>Dikarya</taxon>
        <taxon>Basidiomycota</taxon>
        <taxon>Agaricomycotina</taxon>
        <taxon>Tremellomycetes</taxon>
        <taxon>Tremellales</taxon>
        <taxon>Tremellaceae</taxon>
        <taxon>Tremella</taxon>
    </lineage>
</organism>
<dbReference type="OrthoDB" id="5595141at2759"/>
<sequence length="364" mass="40861">MIQLQSEIHRRTGVWTEVSFIWERLGELYNLDILDENCSPTPSIPNTPHSLSPLPRKRPITKSQIFPTPNSTSKCKSAAHPTSTRSESPLSSPSPSPSPSPSLSSSKDYLVKSTEHPLQKKRRIKGQQRQNGQIEEDRKSLSAEIINSVHFNTFQLPCLYSPLEHGGSTLGEELIDGIWVNLRGYEWEEEEMEVWRGMIYPRAEEKDMDLDWGVHLTKLVGVVPENKKKNEGRRGKGNGNGKEKEVIDDKLDNEEVGEDVKEEVDQSITSKSQPVKTSSVRRGTSVEAVNPDIDLETVKCDQDGGSRGRTNGMRGRRSVSTRNSRRASTLTQQDSVEIGQDEKKDDVAMVGSSKRGKRKRTSKR</sequence>
<feature type="compositionally biased region" description="Basic and acidic residues" evidence="1">
    <location>
        <begin position="241"/>
        <end position="250"/>
    </location>
</feature>
<feature type="compositionally biased region" description="Basic and acidic residues" evidence="1">
    <location>
        <begin position="109"/>
        <end position="118"/>
    </location>
</feature>
<feature type="region of interest" description="Disordered" evidence="1">
    <location>
        <begin position="227"/>
        <end position="364"/>
    </location>
</feature>
<reference evidence="2 3" key="1">
    <citation type="submission" date="2016-06" db="EMBL/GenBank/DDBJ databases">
        <title>Evolution of pathogenesis and genome organization in the Tremellales.</title>
        <authorList>
            <person name="Cuomo C."/>
            <person name="Litvintseva A."/>
            <person name="Heitman J."/>
            <person name="Chen Y."/>
            <person name="Sun S."/>
            <person name="Springer D."/>
            <person name="Dromer F."/>
            <person name="Young S."/>
            <person name="Zeng Q."/>
            <person name="Chapman S."/>
            <person name="Gujja S."/>
            <person name="Saif S."/>
            <person name="Birren B."/>
        </authorList>
    </citation>
    <scope>NUCLEOTIDE SEQUENCE [LARGE SCALE GENOMIC DNA]</scope>
    <source>
        <strain evidence="2 3">ATCC 28783</strain>
    </source>
</reference>
<comment type="caution">
    <text evidence="2">The sequence shown here is derived from an EMBL/GenBank/DDBJ whole genome shotgun (WGS) entry which is preliminary data.</text>
</comment>
<keyword evidence="3" id="KW-1185">Reference proteome</keyword>
<gene>
    <name evidence="2" type="ORF">M231_04736</name>
</gene>
<dbReference type="VEuPathDB" id="FungiDB:TREMEDRAFT_60282"/>
<evidence type="ECO:0000313" key="3">
    <source>
        <dbReference type="Proteomes" id="UP000289152"/>
    </source>
</evidence>
<feature type="compositionally biased region" description="Basic residues" evidence="1">
    <location>
        <begin position="314"/>
        <end position="325"/>
    </location>
</feature>
<feature type="compositionally biased region" description="Basic residues" evidence="1">
    <location>
        <begin position="354"/>
        <end position="364"/>
    </location>
</feature>
<feature type="compositionally biased region" description="Polar residues" evidence="1">
    <location>
        <begin position="40"/>
        <end position="50"/>
    </location>
</feature>
<dbReference type="Proteomes" id="UP000289152">
    <property type="component" value="Unassembled WGS sequence"/>
</dbReference>
<feature type="compositionally biased region" description="Polar residues" evidence="1">
    <location>
        <begin position="61"/>
        <end position="87"/>
    </location>
</feature>
<feature type="compositionally biased region" description="Acidic residues" evidence="1">
    <location>
        <begin position="251"/>
        <end position="262"/>
    </location>
</feature>
<feature type="compositionally biased region" description="Polar residues" evidence="1">
    <location>
        <begin position="326"/>
        <end position="335"/>
    </location>
</feature>
<dbReference type="EMBL" id="SDIL01000056">
    <property type="protein sequence ID" value="RXK37950.1"/>
    <property type="molecule type" value="Genomic_DNA"/>
</dbReference>
<dbReference type="InParanoid" id="A0A4Q1BK06"/>
<protein>
    <submittedName>
        <fullName evidence="2">Uncharacterized protein</fullName>
    </submittedName>
</protein>
<dbReference type="STRING" id="5217.A0A4Q1BK06"/>
<feature type="compositionally biased region" description="Polar residues" evidence="1">
    <location>
        <begin position="266"/>
        <end position="282"/>
    </location>
</feature>
<feature type="compositionally biased region" description="Basic and acidic residues" evidence="1">
    <location>
        <begin position="296"/>
        <end position="306"/>
    </location>
</feature>